<proteinExistence type="predicted"/>
<evidence type="ECO:0000256" key="2">
    <source>
        <dbReference type="SAM" id="SignalP"/>
    </source>
</evidence>
<feature type="chain" id="PRO_5047249775" evidence="2">
    <location>
        <begin position="26"/>
        <end position="185"/>
    </location>
</feature>
<evidence type="ECO:0000313" key="3">
    <source>
        <dbReference type="EMBL" id="MBF4695939.1"/>
    </source>
</evidence>
<sequence length="185" mass="19697">MKKSLLIGCVIISVSLMGLTGCAQKVEDSDLGSNAGAPNSPVSQSASESGDETLNESGTDSSNLASGTSPKMSEEAAKAMQEAKAIGDIKSITLRDIEGNVVDRTFTAEEIQEIKKAYNESFIMDTAHIEMITGMSMTIELEDGKTVFISSYGEEKYIVATMDDGSSYHLGCEFIGKMLLEGNVQ</sequence>
<organism evidence="3 4">
    <name type="scientific">Fusibacter ferrireducens</name>
    <dbReference type="NCBI Taxonomy" id="2785058"/>
    <lineage>
        <taxon>Bacteria</taxon>
        <taxon>Bacillati</taxon>
        <taxon>Bacillota</taxon>
        <taxon>Clostridia</taxon>
        <taxon>Eubacteriales</taxon>
        <taxon>Eubacteriales Family XII. Incertae Sedis</taxon>
        <taxon>Fusibacter</taxon>
    </lineage>
</organism>
<gene>
    <name evidence="3" type="ORF">ISU02_22805</name>
</gene>
<keyword evidence="2" id="KW-0732">Signal</keyword>
<dbReference type="Proteomes" id="UP000614200">
    <property type="component" value="Unassembled WGS sequence"/>
</dbReference>
<evidence type="ECO:0000256" key="1">
    <source>
        <dbReference type="SAM" id="MobiDB-lite"/>
    </source>
</evidence>
<dbReference type="RefSeq" id="WP_194704171.1">
    <property type="nucleotide sequence ID" value="NZ_JADKNH010000023.1"/>
</dbReference>
<comment type="caution">
    <text evidence="3">The sequence shown here is derived from an EMBL/GenBank/DDBJ whole genome shotgun (WGS) entry which is preliminary data.</text>
</comment>
<evidence type="ECO:0000313" key="4">
    <source>
        <dbReference type="Proteomes" id="UP000614200"/>
    </source>
</evidence>
<dbReference type="EMBL" id="JADKNH010000023">
    <property type="protein sequence ID" value="MBF4695939.1"/>
    <property type="molecule type" value="Genomic_DNA"/>
</dbReference>
<protein>
    <submittedName>
        <fullName evidence="3">Uncharacterized protein</fullName>
    </submittedName>
</protein>
<dbReference type="PROSITE" id="PS51257">
    <property type="entry name" value="PROKAR_LIPOPROTEIN"/>
    <property type="match status" value="1"/>
</dbReference>
<feature type="region of interest" description="Disordered" evidence="1">
    <location>
        <begin position="32"/>
        <end position="78"/>
    </location>
</feature>
<feature type="compositionally biased region" description="Polar residues" evidence="1">
    <location>
        <begin position="36"/>
        <end position="48"/>
    </location>
</feature>
<feature type="signal peptide" evidence="2">
    <location>
        <begin position="1"/>
        <end position="25"/>
    </location>
</feature>
<name>A0ABR9ZZQ6_9FIRM</name>
<feature type="compositionally biased region" description="Polar residues" evidence="1">
    <location>
        <begin position="55"/>
        <end position="70"/>
    </location>
</feature>
<keyword evidence="4" id="KW-1185">Reference proteome</keyword>
<accession>A0ABR9ZZQ6</accession>
<reference evidence="3 4" key="1">
    <citation type="submission" date="2020-11" db="EMBL/GenBank/DDBJ databases">
        <title>Fusibacter basophilias sp. nov.</title>
        <authorList>
            <person name="Qiu D."/>
        </authorList>
    </citation>
    <scope>NUCLEOTIDE SEQUENCE [LARGE SCALE GENOMIC DNA]</scope>
    <source>
        <strain evidence="3 4">Q10-2</strain>
    </source>
</reference>